<dbReference type="Proteomes" id="UP000217784">
    <property type="component" value="Unassembled WGS sequence"/>
</dbReference>
<reference evidence="2 3" key="1">
    <citation type="journal article" date="2017" name="BMC Genomics">
        <title>Genomic analysis of methanogenic archaea reveals a shift towards energy conservation.</title>
        <authorList>
            <person name="Gilmore S.P."/>
            <person name="Henske J.K."/>
            <person name="Sexton J.A."/>
            <person name="Solomon K.V."/>
            <person name="Seppala S."/>
            <person name="Yoo J.I."/>
            <person name="Huyett L.M."/>
            <person name="Pressman A."/>
            <person name="Cogan J.Z."/>
            <person name="Kivenson V."/>
            <person name="Peng X."/>
            <person name="Tan Y."/>
            <person name="Valentine D.L."/>
            <person name="O'Malley M.A."/>
        </authorList>
    </citation>
    <scope>NUCLEOTIDE SEQUENCE [LARGE SCALE GENOMIC DNA]</scope>
    <source>
        <strain evidence="2 3">M.o.H.</strain>
    </source>
</reference>
<comment type="caution">
    <text evidence="2">The sequence shown here is derived from an EMBL/GenBank/DDBJ whole genome shotgun (WGS) entry which is preliminary data.</text>
</comment>
<dbReference type="AlphaFoldDB" id="A0A2A2H370"/>
<dbReference type="Gene3D" id="3.30.450.30">
    <property type="entry name" value="Dynein light chain 2a, cytoplasmic"/>
    <property type="match status" value="1"/>
</dbReference>
<evidence type="ECO:0000259" key="1">
    <source>
        <dbReference type="SMART" id="SM00960"/>
    </source>
</evidence>
<dbReference type="InterPro" id="IPR004942">
    <property type="entry name" value="Roadblock/LAMTOR2_dom"/>
</dbReference>
<dbReference type="SMART" id="SM00960">
    <property type="entry name" value="Robl_LC7"/>
    <property type="match status" value="1"/>
</dbReference>
<dbReference type="EMBL" id="LMVM01000037">
    <property type="protein sequence ID" value="PAV03764.1"/>
    <property type="molecule type" value="Genomic_DNA"/>
</dbReference>
<keyword evidence="3" id="KW-1185">Reference proteome</keyword>
<evidence type="ECO:0000313" key="2">
    <source>
        <dbReference type="EMBL" id="PAV03764.1"/>
    </source>
</evidence>
<evidence type="ECO:0000313" key="3">
    <source>
        <dbReference type="Proteomes" id="UP000217784"/>
    </source>
</evidence>
<proteinExistence type="predicted"/>
<protein>
    <recommendedName>
        <fullName evidence="1">Roadblock/LAMTOR2 domain-containing protein</fullName>
    </recommendedName>
</protein>
<accession>A0A2A2H370</accession>
<dbReference type="SUPFAM" id="SSF103196">
    <property type="entry name" value="Roadblock/LC7 domain"/>
    <property type="match status" value="1"/>
</dbReference>
<organism evidence="2 3">
    <name type="scientific">Methanobacterium bryantii</name>
    <dbReference type="NCBI Taxonomy" id="2161"/>
    <lineage>
        <taxon>Archaea</taxon>
        <taxon>Methanobacteriati</taxon>
        <taxon>Methanobacteriota</taxon>
        <taxon>Methanomada group</taxon>
        <taxon>Methanobacteria</taxon>
        <taxon>Methanobacteriales</taxon>
        <taxon>Methanobacteriaceae</taxon>
        <taxon>Methanobacterium</taxon>
    </lineage>
</organism>
<dbReference type="Pfam" id="PF03259">
    <property type="entry name" value="Robl_LC7"/>
    <property type="match status" value="1"/>
</dbReference>
<gene>
    <name evidence="2" type="ORF">ASJ80_02040</name>
</gene>
<sequence length="140" mass="14807">MDKSGSNKNENLGEFNMGIREDVGGILNELMERAPGDVTGAALLRPDGLMIASVLPQDTDEKRLAAMGAAIVGTSQRTCDELSRGDLGEIIIEGSVGKATFSFAGTKGILAVLSPKDVNLGLVLMEVERTADKVKEVMEK</sequence>
<name>A0A2A2H370_METBR</name>
<feature type="domain" description="Roadblock/LAMTOR2" evidence="1">
    <location>
        <begin position="24"/>
        <end position="114"/>
    </location>
</feature>